<feature type="region of interest" description="Disordered" evidence="5">
    <location>
        <begin position="870"/>
        <end position="909"/>
    </location>
</feature>
<feature type="compositionally biased region" description="Basic and acidic residues" evidence="5">
    <location>
        <begin position="892"/>
        <end position="909"/>
    </location>
</feature>
<evidence type="ECO:0000259" key="7">
    <source>
        <dbReference type="Pfam" id="PF12698"/>
    </source>
</evidence>
<feature type="domain" description="ABC-2 type transporter transmembrane" evidence="7">
    <location>
        <begin position="30"/>
        <end position="164"/>
    </location>
</feature>
<comment type="caution">
    <text evidence="8">The sequence shown here is derived from an EMBL/GenBank/DDBJ whole genome shotgun (WGS) entry which is preliminary data.</text>
</comment>
<dbReference type="RefSeq" id="WP_349182555.1">
    <property type="nucleotide sequence ID" value="NZ_JBBNGS010000011.1"/>
</dbReference>
<dbReference type="InterPro" id="IPR013525">
    <property type="entry name" value="ABC2_TM"/>
</dbReference>
<evidence type="ECO:0000313" key="8">
    <source>
        <dbReference type="EMBL" id="MEQ2637982.1"/>
    </source>
</evidence>
<feature type="transmembrane region" description="Helical" evidence="6">
    <location>
        <begin position="20"/>
        <end position="38"/>
    </location>
</feature>
<feature type="transmembrane region" description="Helical" evidence="6">
    <location>
        <begin position="577"/>
        <end position="601"/>
    </location>
</feature>
<evidence type="ECO:0000256" key="5">
    <source>
        <dbReference type="SAM" id="MobiDB-lite"/>
    </source>
</evidence>
<name>A0ABV1IH61_9ACTN</name>
<dbReference type="PANTHER" id="PTHR43077">
    <property type="entry name" value="TRANSPORT PERMEASE YVFS-RELATED"/>
    <property type="match status" value="1"/>
</dbReference>
<accession>A0ABV1IH61</accession>
<dbReference type="InterPro" id="IPR017501">
    <property type="entry name" value="Phage_infect_YhgE_C"/>
</dbReference>
<evidence type="ECO:0000256" key="1">
    <source>
        <dbReference type="ARBA" id="ARBA00004141"/>
    </source>
</evidence>
<evidence type="ECO:0000256" key="6">
    <source>
        <dbReference type="SAM" id="Phobius"/>
    </source>
</evidence>
<evidence type="ECO:0000313" key="9">
    <source>
        <dbReference type="Proteomes" id="UP001478817"/>
    </source>
</evidence>
<keyword evidence="2 6" id="KW-0812">Transmembrane</keyword>
<feature type="transmembrane region" description="Helical" evidence="6">
    <location>
        <begin position="607"/>
        <end position="630"/>
    </location>
</feature>
<proteinExistence type="predicted"/>
<evidence type="ECO:0000256" key="3">
    <source>
        <dbReference type="ARBA" id="ARBA00022989"/>
    </source>
</evidence>
<comment type="subcellular location">
    <subcellularLocation>
        <location evidence="1">Membrane</location>
        <topology evidence="1">Multi-pass membrane protein</topology>
    </subcellularLocation>
</comment>
<organism evidence="8 9">
    <name type="scientific">Paratractidigestivibacter faecalis</name>
    <dbReference type="NCBI Taxonomy" id="2292441"/>
    <lineage>
        <taxon>Bacteria</taxon>
        <taxon>Bacillati</taxon>
        <taxon>Actinomycetota</taxon>
        <taxon>Coriobacteriia</taxon>
        <taxon>Coriobacteriales</taxon>
        <taxon>Atopobiaceae</taxon>
        <taxon>Paratractidigestivibacter</taxon>
    </lineage>
</organism>
<keyword evidence="3 6" id="KW-1133">Transmembrane helix</keyword>
<feature type="transmembrane region" description="Helical" evidence="6">
    <location>
        <begin position="782"/>
        <end position="800"/>
    </location>
</feature>
<dbReference type="Pfam" id="PF12698">
    <property type="entry name" value="ABC2_membrane_3"/>
    <property type="match status" value="2"/>
</dbReference>
<feature type="domain" description="ABC-2 type transporter transmembrane" evidence="7">
    <location>
        <begin position="567"/>
        <end position="706"/>
    </location>
</feature>
<dbReference type="NCBIfam" id="TIGR03062">
    <property type="entry name" value="pip_yhgE_Cterm"/>
    <property type="match status" value="1"/>
</dbReference>
<dbReference type="NCBIfam" id="TIGR03061">
    <property type="entry name" value="pip_yhgE_Nterm"/>
    <property type="match status" value="1"/>
</dbReference>
<evidence type="ECO:0000256" key="2">
    <source>
        <dbReference type="ARBA" id="ARBA00022692"/>
    </source>
</evidence>
<feature type="transmembrane region" description="Helical" evidence="6">
    <location>
        <begin position="689"/>
        <end position="711"/>
    </location>
</feature>
<dbReference type="Proteomes" id="UP001478817">
    <property type="component" value="Unassembled WGS sequence"/>
</dbReference>
<protein>
    <submittedName>
        <fullName evidence="8">YhgE/Pip domain-containing protein</fullName>
    </submittedName>
</protein>
<sequence length="909" mass="95721">MRKAFQIFKRDLRRLLKNPVAVIVTLGVAVIPSLYAWFNILANWDPYENTSTVPIAVVIDDEGAEVGDMGQINAGDMIREQLEENTQLGWTFLDSEDEAVEGVRSGRYYAAFVVPSDFTASLGDIVDGDVSPAHISYYVNEKANAVAPKVTDTGSTTLDNKITDQFLEVAGKTVTEKLQGAVGDVAAKADEARDSVVTDLRDVSGTLTGLADGLDGAQGTLADARATVAQARTTLQDLSGSATRVSASLSDALDGLSDTRAKATSLAAQLSGALGSGAGSLSGISADANHAIGQVTGDIGWAQGKLDGAISQVGGISDDTLGSLATSLGRIYNKVNALPDGTAGKADALAALDDAIAKVKTAQADLAGKVGTLRQVSSDIKDANDTVGGLADGVNDAIQGGASSLSGLQQQVSGTTMPALSAVLDDISADAGQLAGGAAAIAPMLDQVDATLSQLDGILAQCADSVSDAASSVRDAGQKVASLADDVAAIEGIETVGAVSDVLDLDPEDVGTFLGSPAQLVTESVFPVANYGSNVTPFYTNLALWVGGFVLVAIYKLEVDDEGVGDFKPWQGFFGRWLLLSLIGQLQAIICCVGDLCLGIQCVSPVAFVFAGMVESFVYVFFIYALSVAFKHIGKALGVLLVVLQIPGASGLYPIEMQPEFFQALKPWLPFTYGINAMRESIAGFYGNYYAQNLGMLLVFLIPALLVGVAARRHLLNINALFDRRLAETDLMISERTDMEGARFRLSTIVKALMDSGGYKRTFMARVAHFELRYPVYVKRGFAALIIVPLALTALMFVLPAKFGLMVVWVISLVVICTFLIVVEYLHSRVGQKTTLADMSREELYGLLDAELKEEFMAFAPLEKIRLDREAEQDGASADPLSDAAAASRPAGRGDDAQDGHGQRGGEAR</sequence>
<reference evidence="8 9" key="1">
    <citation type="submission" date="2024-04" db="EMBL/GenBank/DDBJ databases">
        <title>Human intestinal bacterial collection.</title>
        <authorList>
            <person name="Pauvert C."/>
            <person name="Hitch T.C.A."/>
            <person name="Clavel T."/>
        </authorList>
    </citation>
    <scope>NUCLEOTIDE SEQUENCE [LARGE SCALE GENOMIC DNA]</scope>
    <source>
        <strain evidence="8 9">CLA-AA-H197</strain>
    </source>
</reference>
<feature type="transmembrane region" description="Helical" evidence="6">
    <location>
        <begin position="806"/>
        <end position="826"/>
    </location>
</feature>
<keyword evidence="9" id="KW-1185">Reference proteome</keyword>
<dbReference type="EMBL" id="JBBNGS010000011">
    <property type="protein sequence ID" value="MEQ2637982.1"/>
    <property type="molecule type" value="Genomic_DNA"/>
</dbReference>
<dbReference type="PANTHER" id="PTHR43077:SF10">
    <property type="entry name" value="TRANSPORT PERMEASE PROTEIN"/>
    <property type="match status" value="1"/>
</dbReference>
<dbReference type="InterPro" id="IPR051328">
    <property type="entry name" value="T7SS_ABC-Transporter"/>
</dbReference>
<dbReference type="InterPro" id="IPR017500">
    <property type="entry name" value="Phage_infect_YhgE_N"/>
</dbReference>
<dbReference type="Gene3D" id="3.40.1710.10">
    <property type="entry name" value="abc type-2 transporter like domain"/>
    <property type="match status" value="1"/>
</dbReference>
<keyword evidence="4 6" id="KW-0472">Membrane</keyword>
<evidence type="ECO:0000256" key="4">
    <source>
        <dbReference type="ARBA" id="ARBA00023136"/>
    </source>
</evidence>
<feature type="compositionally biased region" description="Low complexity" evidence="5">
    <location>
        <begin position="874"/>
        <end position="891"/>
    </location>
</feature>
<gene>
    <name evidence="8" type="ORF">AAAT05_06485</name>
</gene>
<dbReference type="Gene3D" id="1.10.287.950">
    <property type="entry name" value="Methyl-accepting chemotaxis protein"/>
    <property type="match status" value="1"/>
</dbReference>